<proteinExistence type="inferred from homology"/>
<sequence length="184" mass="20631">MSKISLSLGTSTFPMPAAVISVGIGDEANLITLAYVGKVCLKPPIIAISIQPVRHSYELIEKHGEFVINYPTKNQLREMDYCGTRSGRDVNKWKELNLTKEQGTIVQVPMVKEFPWNMECKVIKRMELGSHVCYLGEVVATHSDEQFVSDNRLDPSKFNCFAYINGNYIGLEKGVLKSHGFSML</sequence>
<comment type="cofactor">
    <cofactor evidence="1">
        <name>FMN</name>
        <dbReference type="ChEBI" id="CHEBI:58210"/>
    </cofactor>
</comment>
<evidence type="ECO:0000259" key="4">
    <source>
        <dbReference type="SMART" id="SM00903"/>
    </source>
</evidence>
<dbReference type="Gene3D" id="2.30.110.10">
    <property type="entry name" value="Electron Transport, Fmn-binding Protein, Chain A"/>
    <property type="match status" value="1"/>
</dbReference>
<dbReference type="GO" id="GO:0010181">
    <property type="term" value="F:FMN binding"/>
    <property type="evidence" value="ECO:0007669"/>
    <property type="project" value="InterPro"/>
</dbReference>
<comment type="similarity">
    <text evidence="3">Belongs to the flavoredoxin family.</text>
</comment>
<comment type="caution">
    <text evidence="5">The sequence shown here is derived from an EMBL/GenBank/DDBJ whole genome shotgun (WGS) entry which is preliminary data.</text>
</comment>
<organism evidence="5">
    <name type="scientific">marine sediment metagenome</name>
    <dbReference type="NCBI Taxonomy" id="412755"/>
    <lineage>
        <taxon>unclassified sequences</taxon>
        <taxon>metagenomes</taxon>
        <taxon>ecological metagenomes</taxon>
    </lineage>
</organism>
<protein>
    <recommendedName>
        <fullName evidence="4">Flavin reductase like domain-containing protein</fullName>
    </recommendedName>
</protein>
<dbReference type="SMART" id="SM00903">
    <property type="entry name" value="Flavin_Reduct"/>
    <property type="match status" value="1"/>
</dbReference>
<dbReference type="PANTHER" id="PTHR43567">
    <property type="entry name" value="FLAVOREDOXIN-RELATED-RELATED"/>
    <property type="match status" value="1"/>
</dbReference>
<dbReference type="AlphaFoldDB" id="X0Z8L8"/>
<dbReference type="Pfam" id="PF01613">
    <property type="entry name" value="Flavin_Reduct"/>
    <property type="match status" value="1"/>
</dbReference>
<name>X0Z8L8_9ZZZZ</name>
<dbReference type="InterPro" id="IPR052174">
    <property type="entry name" value="Flavoredoxin"/>
</dbReference>
<dbReference type="InterPro" id="IPR012349">
    <property type="entry name" value="Split_barrel_FMN-bd"/>
</dbReference>
<feature type="domain" description="Flavin reductase like" evidence="4">
    <location>
        <begin position="10"/>
        <end position="153"/>
    </location>
</feature>
<dbReference type="EMBL" id="BART01001270">
    <property type="protein sequence ID" value="GAG65725.1"/>
    <property type="molecule type" value="Genomic_DNA"/>
</dbReference>
<dbReference type="PANTHER" id="PTHR43567:SF1">
    <property type="entry name" value="FLAVOREDOXIN"/>
    <property type="match status" value="1"/>
</dbReference>
<dbReference type="InterPro" id="IPR002563">
    <property type="entry name" value="Flavin_Rdtase-like_dom"/>
</dbReference>
<reference evidence="5" key="1">
    <citation type="journal article" date="2014" name="Front. Microbiol.">
        <title>High frequency of phylogenetically diverse reductive dehalogenase-homologous genes in deep subseafloor sedimentary metagenomes.</title>
        <authorList>
            <person name="Kawai M."/>
            <person name="Futagami T."/>
            <person name="Toyoda A."/>
            <person name="Takaki Y."/>
            <person name="Nishi S."/>
            <person name="Hori S."/>
            <person name="Arai W."/>
            <person name="Tsubouchi T."/>
            <person name="Morono Y."/>
            <person name="Uchiyama I."/>
            <person name="Ito T."/>
            <person name="Fujiyama A."/>
            <person name="Inagaki F."/>
            <person name="Takami H."/>
        </authorList>
    </citation>
    <scope>NUCLEOTIDE SEQUENCE</scope>
    <source>
        <strain evidence="5">Expedition CK06-06</strain>
    </source>
</reference>
<gene>
    <name evidence="5" type="ORF">S01H4_04660</name>
</gene>
<evidence type="ECO:0000256" key="2">
    <source>
        <dbReference type="ARBA" id="ARBA00022630"/>
    </source>
</evidence>
<keyword evidence="2" id="KW-0285">Flavoprotein</keyword>
<evidence type="ECO:0000256" key="3">
    <source>
        <dbReference type="ARBA" id="ARBA00038054"/>
    </source>
</evidence>
<accession>X0Z8L8</accession>
<evidence type="ECO:0000256" key="1">
    <source>
        <dbReference type="ARBA" id="ARBA00001917"/>
    </source>
</evidence>
<evidence type="ECO:0000313" key="5">
    <source>
        <dbReference type="EMBL" id="GAG65725.1"/>
    </source>
</evidence>
<dbReference type="SUPFAM" id="SSF50475">
    <property type="entry name" value="FMN-binding split barrel"/>
    <property type="match status" value="1"/>
</dbReference>